<reference evidence="11 12" key="1">
    <citation type="submission" date="2020-01" db="EMBL/GenBank/DDBJ databases">
        <title>Identification and distribution of gene clusters putatively required for synthesis of sphingolipid metabolism inhibitors in phylogenetically diverse species of the filamentous fungus Fusarium.</title>
        <authorList>
            <person name="Kim H.-S."/>
            <person name="Busman M."/>
            <person name="Brown D.W."/>
            <person name="Divon H."/>
            <person name="Uhlig S."/>
            <person name="Proctor R.H."/>
        </authorList>
    </citation>
    <scope>NUCLEOTIDE SEQUENCE [LARGE SCALE GENOMIC DNA]</scope>
    <source>
        <strain evidence="11 12">NRRL 20459</strain>
    </source>
</reference>
<dbReference type="Pfam" id="PF05572">
    <property type="entry name" value="Peptidase_M43"/>
    <property type="match status" value="1"/>
</dbReference>
<dbReference type="SUPFAM" id="SSF55486">
    <property type="entry name" value="Metalloproteases ('zincins'), catalytic domain"/>
    <property type="match status" value="1"/>
</dbReference>
<proteinExistence type="inferred from homology"/>
<dbReference type="Proteomes" id="UP000554235">
    <property type="component" value="Unassembled WGS sequence"/>
</dbReference>
<comment type="similarity">
    <text evidence="2">Belongs to the peptidase M43B family.</text>
</comment>
<evidence type="ECO:0000256" key="5">
    <source>
        <dbReference type="ARBA" id="ARBA00022729"/>
    </source>
</evidence>
<evidence type="ECO:0000313" key="11">
    <source>
        <dbReference type="EMBL" id="KAF4445557.1"/>
    </source>
</evidence>
<dbReference type="PANTHER" id="PTHR47466:SF1">
    <property type="entry name" value="METALLOPROTEASE MEP1 (AFU_ORTHOLOGUE AFUA_1G07730)-RELATED"/>
    <property type="match status" value="1"/>
</dbReference>
<dbReference type="AlphaFoldDB" id="A0A8H4K877"/>
<evidence type="ECO:0000256" key="7">
    <source>
        <dbReference type="ARBA" id="ARBA00022833"/>
    </source>
</evidence>
<organism evidence="11 12">
    <name type="scientific">Fusarium albosuccineum</name>
    <dbReference type="NCBI Taxonomy" id="1237068"/>
    <lineage>
        <taxon>Eukaryota</taxon>
        <taxon>Fungi</taxon>
        <taxon>Dikarya</taxon>
        <taxon>Ascomycota</taxon>
        <taxon>Pezizomycotina</taxon>
        <taxon>Sordariomycetes</taxon>
        <taxon>Hypocreomycetidae</taxon>
        <taxon>Hypocreales</taxon>
        <taxon>Nectriaceae</taxon>
        <taxon>Fusarium</taxon>
        <taxon>Fusarium decemcellulare species complex</taxon>
    </lineage>
</organism>
<keyword evidence="6" id="KW-0378">Hydrolase</keyword>
<evidence type="ECO:0000256" key="3">
    <source>
        <dbReference type="ARBA" id="ARBA00022670"/>
    </source>
</evidence>
<keyword evidence="3 11" id="KW-0645">Protease</keyword>
<evidence type="ECO:0000256" key="8">
    <source>
        <dbReference type="ARBA" id="ARBA00023049"/>
    </source>
</evidence>
<evidence type="ECO:0000256" key="2">
    <source>
        <dbReference type="ARBA" id="ARBA00008721"/>
    </source>
</evidence>
<keyword evidence="4" id="KW-0479">Metal-binding</keyword>
<protein>
    <submittedName>
        <fullName evidence="11">Metalloprotease</fullName>
    </submittedName>
</protein>
<evidence type="ECO:0000256" key="6">
    <source>
        <dbReference type="ARBA" id="ARBA00022801"/>
    </source>
</evidence>
<keyword evidence="7" id="KW-0862">Zinc</keyword>
<evidence type="ECO:0000259" key="10">
    <source>
        <dbReference type="Pfam" id="PF05572"/>
    </source>
</evidence>
<keyword evidence="12" id="KW-1185">Reference proteome</keyword>
<name>A0A8H4K877_9HYPO</name>
<comment type="caution">
    <text evidence="11">The sequence shown here is derived from an EMBL/GenBank/DDBJ whole genome shotgun (WGS) entry which is preliminary data.</text>
</comment>
<dbReference type="InterPro" id="IPR024079">
    <property type="entry name" value="MetalloPept_cat_dom_sf"/>
</dbReference>
<gene>
    <name evidence="11" type="ORF">FALBO_17171</name>
</gene>
<evidence type="ECO:0000256" key="9">
    <source>
        <dbReference type="ARBA" id="ARBA00023157"/>
    </source>
</evidence>
<keyword evidence="5" id="KW-0732">Signal</keyword>
<feature type="domain" description="Peptidase M43 pregnancy-associated plasma-A" evidence="10">
    <location>
        <begin position="130"/>
        <end position="193"/>
    </location>
</feature>
<dbReference type="PANTHER" id="PTHR47466">
    <property type="match status" value="1"/>
</dbReference>
<dbReference type="EMBL" id="JAADYS010003629">
    <property type="protein sequence ID" value="KAF4445557.1"/>
    <property type="molecule type" value="Genomic_DNA"/>
</dbReference>
<dbReference type="GO" id="GO:0046872">
    <property type="term" value="F:metal ion binding"/>
    <property type="evidence" value="ECO:0007669"/>
    <property type="project" value="UniProtKB-KW"/>
</dbReference>
<keyword evidence="9" id="KW-1015">Disulfide bond</keyword>
<dbReference type="GO" id="GO:0008237">
    <property type="term" value="F:metallopeptidase activity"/>
    <property type="evidence" value="ECO:0007669"/>
    <property type="project" value="UniProtKB-KW"/>
</dbReference>
<dbReference type="GO" id="GO:0006508">
    <property type="term" value="P:proteolysis"/>
    <property type="evidence" value="ECO:0007669"/>
    <property type="project" value="UniProtKB-KW"/>
</dbReference>
<evidence type="ECO:0000313" key="12">
    <source>
        <dbReference type="Proteomes" id="UP000554235"/>
    </source>
</evidence>
<sequence>MHAIVNTTDADATLENSVLENQIDVLIDRFAPHGITFTLEGIDRLVDDDLSKGYSTTAWSGHLVSSKKGDYATLNLWYVTNMDPSIGGGCSIPNNDPGSILRRLDGGTLQSYSVPGGQFNGTTYIGEISVHEVGHWLGLLHTFTGESCTGDGDFIDDTPAEKSYIFMACPVGKDTCPDEPGLDPIDNFMDYSGEGW</sequence>
<comment type="function">
    <text evidence="1">Secreted metalloproteinase that allows assimilation of proteinaceous substrates.</text>
</comment>
<evidence type="ECO:0000256" key="1">
    <source>
        <dbReference type="ARBA" id="ARBA00003174"/>
    </source>
</evidence>
<dbReference type="InterPro" id="IPR008754">
    <property type="entry name" value="Peptidase_M43"/>
</dbReference>
<dbReference type="Gene3D" id="3.40.390.10">
    <property type="entry name" value="Collagenase (Catalytic Domain)"/>
    <property type="match status" value="1"/>
</dbReference>
<accession>A0A8H4K877</accession>
<evidence type="ECO:0000256" key="4">
    <source>
        <dbReference type="ARBA" id="ARBA00022723"/>
    </source>
</evidence>
<dbReference type="OrthoDB" id="536211at2759"/>
<keyword evidence="8 11" id="KW-0482">Metalloprotease</keyword>